<feature type="compositionally biased region" description="Basic and acidic residues" evidence="1">
    <location>
        <begin position="317"/>
        <end position="331"/>
    </location>
</feature>
<keyword evidence="2" id="KW-0472">Membrane</keyword>
<feature type="chain" id="PRO_5034278178" evidence="3">
    <location>
        <begin position="22"/>
        <end position="590"/>
    </location>
</feature>
<feature type="transmembrane region" description="Helical" evidence="2">
    <location>
        <begin position="272"/>
        <end position="294"/>
    </location>
</feature>
<feature type="compositionally biased region" description="Polar residues" evidence="1">
    <location>
        <begin position="553"/>
        <end position="569"/>
    </location>
</feature>
<feature type="region of interest" description="Disordered" evidence="1">
    <location>
        <begin position="317"/>
        <end position="338"/>
    </location>
</feature>
<feature type="transmembrane region" description="Helical" evidence="2">
    <location>
        <begin position="244"/>
        <end position="266"/>
    </location>
</feature>
<feature type="transmembrane region" description="Helical" evidence="2">
    <location>
        <begin position="214"/>
        <end position="232"/>
    </location>
</feature>
<evidence type="ECO:0000256" key="3">
    <source>
        <dbReference type="SAM" id="SignalP"/>
    </source>
</evidence>
<accession>A0A8H7F8K9</accession>
<keyword evidence="2" id="KW-1133">Transmembrane helix</keyword>
<dbReference type="Proteomes" id="UP000629468">
    <property type="component" value="Unassembled WGS sequence"/>
</dbReference>
<evidence type="ECO:0000256" key="2">
    <source>
        <dbReference type="SAM" id="Phobius"/>
    </source>
</evidence>
<evidence type="ECO:0000313" key="5">
    <source>
        <dbReference type="Proteomes" id="UP000629468"/>
    </source>
</evidence>
<dbReference type="EMBL" id="JABXXO010000003">
    <property type="protein sequence ID" value="KAF7782737.1"/>
    <property type="molecule type" value="Genomic_DNA"/>
</dbReference>
<evidence type="ECO:0000256" key="1">
    <source>
        <dbReference type="SAM" id="MobiDB-lite"/>
    </source>
</evidence>
<feature type="compositionally biased region" description="Basic and acidic residues" evidence="1">
    <location>
        <begin position="496"/>
        <end position="518"/>
    </location>
</feature>
<feature type="transmembrane region" description="Helical" evidence="2">
    <location>
        <begin position="82"/>
        <end position="104"/>
    </location>
</feature>
<feature type="compositionally biased region" description="Low complexity" evidence="1">
    <location>
        <begin position="372"/>
        <end position="397"/>
    </location>
</feature>
<dbReference type="OMA" id="ERAQTIW"/>
<organism evidence="4 5">
    <name type="scientific">Agaricus bisporus var. burnettii</name>
    <dbReference type="NCBI Taxonomy" id="192524"/>
    <lineage>
        <taxon>Eukaryota</taxon>
        <taxon>Fungi</taxon>
        <taxon>Dikarya</taxon>
        <taxon>Basidiomycota</taxon>
        <taxon>Agaricomycotina</taxon>
        <taxon>Agaricomycetes</taxon>
        <taxon>Agaricomycetidae</taxon>
        <taxon>Agaricales</taxon>
        <taxon>Agaricineae</taxon>
        <taxon>Agaricaceae</taxon>
        <taxon>Agaricus</taxon>
    </lineage>
</organism>
<reference evidence="4 5" key="1">
    <citation type="journal article" name="Sci. Rep.">
        <title>Telomere-to-telomere assembled and centromere annotated genomes of the two main subspecies of the button mushroom Agaricus bisporus reveal especially polymorphic chromosome ends.</title>
        <authorList>
            <person name="Sonnenberg A.S.M."/>
            <person name="Sedaghat-Telgerd N."/>
            <person name="Lavrijssen B."/>
            <person name="Ohm R.A."/>
            <person name="Hendrickx P.M."/>
            <person name="Scholtmeijer K."/>
            <person name="Baars J.J.P."/>
            <person name="van Peer A."/>
        </authorList>
    </citation>
    <scope>NUCLEOTIDE SEQUENCE [LARGE SCALE GENOMIC DNA]</scope>
    <source>
        <strain evidence="4 5">H119_p4</strain>
    </source>
</reference>
<dbReference type="AlphaFoldDB" id="A0A8H7F8K9"/>
<protein>
    <submittedName>
        <fullName evidence="4">Uncharacterized protein</fullName>
    </submittedName>
</protein>
<feature type="signal peptide" evidence="3">
    <location>
        <begin position="1"/>
        <end position="21"/>
    </location>
</feature>
<sequence>MKNRHILALASVLLLASFVLAGDAVISNNYTSDPYLEFRPPFARSLPVQILLTGIVLTLTAVLFIHLMFTAQYHWPLAPVNYVLQLSGVTTLLISLIATIHVVLSASRDESRTWPYMLSYIAVDVPPDIEDNPTEWSIAERATWLVMTASTSGLIQITHIQFLTLLYPSRLEKQLIFALLGPMAIVAAVMQLLPINPDEDVAHVASAVRNVCNATLSLLFTIALFIWGILINRKQAWRTDGGTAVFGCAALSLALTSTALNFIYVHRGEQRIAWLQSLMWAVVLWQSFLGWWWWVGAGSGIGLGGDDDLEEKLRREAKRENRRREAKERRQETKKRAKKVWREVTGAFGREATAIEPVSGQSSQTRRRPPRRTSSGDSPPVSPSRTTSASSTTGTDPPLVPHVIRRIYASVRRAHLIAAQKQTAERVERIREIQRSGISDTSRTTWGVGNLIRTVAPMDQDRVRRYPDTDWEGDNDRSEYEMYDATEWRRNRRSRSRETNEDGDVVDHPTSEEEEVRRSRSISRRSGRRREDESQYRDEDEDRESVHSRTKTSRATTPPSSVIDSDTKPQSLWWWGPLRRWRLRDSTAYS</sequence>
<gene>
    <name evidence="4" type="ORF">Agabi119p4_2113</name>
</gene>
<feature type="transmembrane region" description="Helical" evidence="2">
    <location>
        <begin position="45"/>
        <end position="70"/>
    </location>
</feature>
<feature type="region of interest" description="Disordered" evidence="1">
    <location>
        <begin position="489"/>
        <end position="569"/>
    </location>
</feature>
<feature type="compositionally biased region" description="Basic residues" evidence="1">
    <location>
        <begin position="519"/>
        <end position="528"/>
    </location>
</feature>
<keyword evidence="3" id="KW-0732">Signal</keyword>
<comment type="caution">
    <text evidence="4">The sequence shown here is derived from an EMBL/GenBank/DDBJ whole genome shotgun (WGS) entry which is preliminary data.</text>
</comment>
<feature type="transmembrane region" description="Helical" evidence="2">
    <location>
        <begin position="175"/>
        <end position="194"/>
    </location>
</feature>
<feature type="region of interest" description="Disordered" evidence="1">
    <location>
        <begin position="352"/>
        <end position="401"/>
    </location>
</feature>
<keyword evidence="2" id="KW-0812">Transmembrane</keyword>
<name>A0A8H7F8K9_AGABI</name>
<proteinExistence type="predicted"/>
<evidence type="ECO:0000313" key="4">
    <source>
        <dbReference type="EMBL" id="KAF7782737.1"/>
    </source>
</evidence>